<dbReference type="Pfam" id="PF14111">
    <property type="entry name" value="DUF4283"/>
    <property type="match status" value="1"/>
</dbReference>
<evidence type="ECO:0000259" key="2">
    <source>
        <dbReference type="Pfam" id="PF14111"/>
    </source>
</evidence>
<feature type="region of interest" description="Disordered" evidence="1">
    <location>
        <begin position="179"/>
        <end position="244"/>
    </location>
</feature>
<dbReference type="InterPro" id="IPR025558">
    <property type="entry name" value="DUF4283"/>
</dbReference>
<dbReference type="AlphaFoldDB" id="A0A1U7YXI8"/>
<dbReference type="PANTHER" id="PTHR33233">
    <property type="entry name" value="ENDONUCLEASE/EXONUCLEASE/PHOSPHATASE"/>
    <property type="match status" value="1"/>
</dbReference>
<feature type="domain" description="DUF4283" evidence="2">
    <location>
        <begin position="41"/>
        <end position="124"/>
    </location>
</feature>
<evidence type="ECO:0000313" key="4">
    <source>
        <dbReference type="RefSeq" id="XP_009803445.1"/>
    </source>
</evidence>
<accession>A0A1U7YXI8</accession>
<organism evidence="3 4">
    <name type="scientific">Nicotiana sylvestris</name>
    <name type="common">Wood tobacco</name>
    <name type="synonym">South American tobacco</name>
    <dbReference type="NCBI Taxonomy" id="4096"/>
    <lineage>
        <taxon>Eukaryota</taxon>
        <taxon>Viridiplantae</taxon>
        <taxon>Streptophyta</taxon>
        <taxon>Embryophyta</taxon>
        <taxon>Tracheophyta</taxon>
        <taxon>Spermatophyta</taxon>
        <taxon>Magnoliopsida</taxon>
        <taxon>eudicotyledons</taxon>
        <taxon>Gunneridae</taxon>
        <taxon>Pentapetalae</taxon>
        <taxon>asterids</taxon>
        <taxon>lamiids</taxon>
        <taxon>Solanales</taxon>
        <taxon>Solanaceae</taxon>
        <taxon>Nicotianoideae</taxon>
        <taxon>Nicotianeae</taxon>
        <taxon>Nicotiana</taxon>
    </lineage>
</organism>
<dbReference type="eggNOG" id="KOG1075">
    <property type="taxonomic scope" value="Eukaryota"/>
</dbReference>
<dbReference type="PANTHER" id="PTHR33233:SF17">
    <property type="entry name" value="DUF4283 DOMAIN-CONTAINING PROTEIN"/>
    <property type="match status" value="1"/>
</dbReference>
<reference evidence="4" key="2">
    <citation type="submission" date="2025-08" db="UniProtKB">
        <authorList>
            <consortium name="RefSeq"/>
        </authorList>
    </citation>
    <scope>IDENTIFICATION</scope>
    <source>
        <tissue evidence="4">Leaf</tissue>
    </source>
</reference>
<dbReference type="Proteomes" id="UP000189701">
    <property type="component" value="Unplaced"/>
</dbReference>
<dbReference type="RefSeq" id="XP_009803445.1">
    <property type="nucleotide sequence ID" value="XM_009805143.1"/>
</dbReference>
<name>A0A1U7YXI8_NICSY</name>
<keyword evidence="3" id="KW-1185">Reference proteome</keyword>
<sequence>MLFDENKLGKRGMDLSYIPPTMVEDEIIVELIQEDIDSEVSKWKYMVIVYVIGGSLTIGAMERFIAGQGSFSVKPKVYYHNEGYFVVNFLSLEERNMVMYSGPHMLNNKPVVVKQWTADFDFDEEDLKTIPIWVKLPNLPLSYWSASALSKIGNDLKELPKSIKVKDLKGRVMIGHNCQQQQQNKAVMDKKTGQRQQRASKKQRTEWKPINTGSSIQSQHQQVVEVRVNEQQKESDKIGATDEQ</sequence>
<gene>
    <name evidence="4" type="primary">LOC104248817</name>
</gene>
<feature type="compositionally biased region" description="Basic and acidic residues" evidence="1">
    <location>
        <begin position="227"/>
        <end position="244"/>
    </location>
</feature>
<evidence type="ECO:0000256" key="1">
    <source>
        <dbReference type="SAM" id="MobiDB-lite"/>
    </source>
</evidence>
<proteinExistence type="predicted"/>
<reference evidence="3" key="1">
    <citation type="journal article" date="2013" name="Genome Biol.">
        <title>Reference genomes and transcriptomes of Nicotiana sylvestris and Nicotiana tomentosiformis.</title>
        <authorList>
            <person name="Sierro N."/>
            <person name="Battey J.N."/>
            <person name="Ouadi S."/>
            <person name="Bovet L."/>
            <person name="Goepfert S."/>
            <person name="Bakaher N."/>
            <person name="Peitsch M.C."/>
            <person name="Ivanov N.V."/>
        </authorList>
    </citation>
    <scope>NUCLEOTIDE SEQUENCE [LARGE SCALE GENOMIC DNA]</scope>
</reference>
<protein>
    <submittedName>
        <fullName evidence="4">Uncharacterized protein LOC104248817</fullName>
    </submittedName>
</protein>
<evidence type="ECO:0000313" key="3">
    <source>
        <dbReference type="Proteomes" id="UP000189701"/>
    </source>
</evidence>